<dbReference type="PANTHER" id="PTHR30376:SF3">
    <property type="entry name" value="RNA POLYMERASE SIGMA FACTOR RPOH"/>
    <property type="match status" value="1"/>
</dbReference>
<evidence type="ECO:0000313" key="10">
    <source>
        <dbReference type="Proteomes" id="UP000003340"/>
    </source>
</evidence>
<dbReference type="Gene3D" id="1.20.120.1810">
    <property type="match status" value="1"/>
</dbReference>
<dbReference type="CDD" id="cd06171">
    <property type="entry name" value="Sigma70_r4"/>
    <property type="match status" value="1"/>
</dbReference>
<dbReference type="InterPro" id="IPR007627">
    <property type="entry name" value="RNA_pol_sigma70_r2"/>
</dbReference>
<dbReference type="HOGENOM" id="CLU_014793_8_7_9"/>
<reference evidence="9 10" key="1">
    <citation type="submission" date="2009-01" db="EMBL/GenBank/DDBJ databases">
        <authorList>
            <person name="Fulton L."/>
            <person name="Clifton S."/>
            <person name="Fulton B."/>
            <person name="Xu J."/>
            <person name="Minx P."/>
            <person name="Pepin K.H."/>
            <person name="Johnson M."/>
            <person name="Bhonagiri V."/>
            <person name="Nash W.E."/>
            <person name="Mardis E.R."/>
            <person name="Wilson R.K."/>
        </authorList>
    </citation>
    <scope>NUCLEOTIDE SEQUENCE [LARGE SCALE GENOMIC DNA]</scope>
    <source>
        <strain evidence="9 10">DSM 5476</strain>
    </source>
</reference>
<evidence type="ECO:0000256" key="1">
    <source>
        <dbReference type="ARBA" id="ARBA00007788"/>
    </source>
</evidence>
<dbReference type="PIRSF" id="PIRSF000770">
    <property type="entry name" value="RNA_pol_sigma-SigE/K"/>
    <property type="match status" value="1"/>
</dbReference>
<dbReference type="InterPro" id="IPR013324">
    <property type="entry name" value="RNA_pol_sigma_r3/r4-like"/>
</dbReference>
<sequence>MFSTLISLVMENLLYFALHVEGNGTFPKPLTLKQEKESFELMKQGDSAARDRLIEHNLRLVAHIAKKYYSVTNEQDDLISIGTIGLIKAVGTFDYTKGTRFATYASRCIENEILMHFRNVKKTAGDVYINDTIDTDKDGNSISLIDVIADETNIVDTIDLKLKSEQLHKSIKNLLTEREQMIVILRYGLNGHRPMTQREVADRLKISRSYVSRIEKKSLEQLKTVIDRGDR</sequence>
<comment type="similarity">
    <text evidence="1 7">Belongs to the sigma-70 factor family.</text>
</comment>
<evidence type="ECO:0000256" key="6">
    <source>
        <dbReference type="ARBA" id="ARBA00023163"/>
    </source>
</evidence>
<organism evidence="9 10">
    <name type="scientific">[Clostridium] methylpentosum DSM 5476</name>
    <dbReference type="NCBI Taxonomy" id="537013"/>
    <lineage>
        <taxon>Bacteria</taxon>
        <taxon>Bacillati</taxon>
        <taxon>Bacillota</taxon>
        <taxon>Clostridia</taxon>
        <taxon>Eubacteriales</taxon>
        <taxon>Oscillospiraceae</taxon>
        <taxon>Oscillospiraceae incertae sedis</taxon>
    </lineage>
</organism>
<evidence type="ECO:0000256" key="2">
    <source>
        <dbReference type="ARBA" id="ARBA00022969"/>
    </source>
</evidence>
<dbReference type="SUPFAM" id="SSF88946">
    <property type="entry name" value="Sigma2 domain of RNA polymerase sigma factors"/>
    <property type="match status" value="1"/>
</dbReference>
<dbReference type="STRING" id="537013.CLOSTMETH_01436"/>
<dbReference type="PANTHER" id="PTHR30376">
    <property type="entry name" value="SIGMA FACTOR RPOH HEAT SHOCK RELATED"/>
    <property type="match status" value="1"/>
</dbReference>
<keyword evidence="4 7" id="KW-0731">Sigma factor</keyword>
<dbReference type="InterPro" id="IPR036388">
    <property type="entry name" value="WH-like_DNA-bd_sf"/>
</dbReference>
<evidence type="ECO:0000256" key="5">
    <source>
        <dbReference type="ARBA" id="ARBA00023125"/>
    </source>
</evidence>
<dbReference type="Gene3D" id="1.10.10.10">
    <property type="entry name" value="Winged helix-like DNA-binding domain superfamily/Winged helix DNA-binding domain"/>
    <property type="match status" value="1"/>
</dbReference>
<keyword evidence="3 7" id="KW-0805">Transcription regulation</keyword>
<proteinExistence type="inferred from homology"/>
<feature type="domain" description="HTH cro/C1-type" evidence="8">
    <location>
        <begin position="195"/>
        <end position="216"/>
    </location>
</feature>
<dbReference type="PROSITE" id="PS00715">
    <property type="entry name" value="SIGMA70_1"/>
    <property type="match status" value="1"/>
</dbReference>
<comment type="function">
    <text evidence="7">Sigma factors are initiation factors that promote the attachment of RNA polymerase to specific initiation sites and are then released.</text>
</comment>
<reference evidence="9 10" key="2">
    <citation type="submission" date="2009-02" db="EMBL/GenBank/DDBJ databases">
        <title>Draft genome sequence of Clostridium methylpentosum (DSM 5476).</title>
        <authorList>
            <person name="Sudarsanam P."/>
            <person name="Ley R."/>
            <person name="Guruge J."/>
            <person name="Turnbaugh P.J."/>
            <person name="Mahowald M."/>
            <person name="Liep D."/>
            <person name="Gordon J."/>
        </authorList>
    </citation>
    <scope>NUCLEOTIDE SEQUENCE [LARGE SCALE GENOMIC DNA]</scope>
    <source>
        <strain evidence="9 10">DSM 5476</strain>
    </source>
</reference>
<dbReference type="InterPro" id="IPR001387">
    <property type="entry name" value="Cro/C1-type_HTH"/>
</dbReference>
<dbReference type="InterPro" id="IPR013325">
    <property type="entry name" value="RNA_pol_sigma_r2"/>
</dbReference>
<accession>C0EC67</accession>
<name>C0EC67_9FIRM</name>
<dbReference type="Pfam" id="PF04545">
    <property type="entry name" value="Sigma70_r4"/>
    <property type="match status" value="1"/>
</dbReference>
<dbReference type="GO" id="GO:0003677">
    <property type="term" value="F:DNA binding"/>
    <property type="evidence" value="ECO:0007669"/>
    <property type="project" value="UniProtKB-KW"/>
</dbReference>
<dbReference type="InterPro" id="IPR014284">
    <property type="entry name" value="RNA_pol_sigma-70_dom"/>
</dbReference>
<evidence type="ECO:0000313" key="9">
    <source>
        <dbReference type="EMBL" id="EEG30957.1"/>
    </source>
</evidence>
<dbReference type="InterPro" id="IPR007630">
    <property type="entry name" value="RNA_pol_sigma70_r4"/>
</dbReference>
<keyword evidence="2" id="KW-0749">Sporulation</keyword>
<evidence type="ECO:0000256" key="3">
    <source>
        <dbReference type="ARBA" id="ARBA00023015"/>
    </source>
</evidence>
<keyword evidence="5 7" id="KW-0238">DNA-binding</keyword>
<keyword evidence="10" id="KW-1185">Reference proteome</keyword>
<keyword evidence="6 7" id="KW-0804">Transcription</keyword>
<dbReference type="NCBIfam" id="TIGR02937">
    <property type="entry name" value="sigma70-ECF"/>
    <property type="match status" value="1"/>
</dbReference>
<dbReference type="GO" id="GO:0006352">
    <property type="term" value="P:DNA-templated transcription initiation"/>
    <property type="evidence" value="ECO:0007669"/>
    <property type="project" value="InterPro"/>
</dbReference>
<dbReference type="eggNOG" id="COG1191">
    <property type="taxonomic scope" value="Bacteria"/>
</dbReference>
<protein>
    <recommendedName>
        <fullName evidence="7">RNA polymerase sigma factor</fullName>
    </recommendedName>
</protein>
<evidence type="ECO:0000256" key="7">
    <source>
        <dbReference type="RuleBase" id="RU362124"/>
    </source>
</evidence>
<dbReference type="PROSITE" id="PS00716">
    <property type="entry name" value="SIGMA70_2"/>
    <property type="match status" value="1"/>
</dbReference>
<dbReference type="GO" id="GO:0016987">
    <property type="term" value="F:sigma factor activity"/>
    <property type="evidence" value="ECO:0007669"/>
    <property type="project" value="UniProtKB-KW"/>
</dbReference>
<evidence type="ECO:0000256" key="4">
    <source>
        <dbReference type="ARBA" id="ARBA00023082"/>
    </source>
</evidence>
<evidence type="ECO:0000259" key="8">
    <source>
        <dbReference type="PROSITE" id="PS50943"/>
    </source>
</evidence>
<dbReference type="Proteomes" id="UP000003340">
    <property type="component" value="Unassembled WGS sequence"/>
</dbReference>
<dbReference type="PRINTS" id="PR00046">
    <property type="entry name" value="SIGMA70FCT"/>
</dbReference>
<dbReference type="InterPro" id="IPR000943">
    <property type="entry name" value="RNA_pol_sigma70"/>
</dbReference>
<gene>
    <name evidence="9" type="ORF">CLOSTMETH_01436</name>
</gene>
<dbReference type="InterPro" id="IPR050813">
    <property type="entry name" value="Sigma-70_Factor"/>
</dbReference>
<dbReference type="SUPFAM" id="SSF88659">
    <property type="entry name" value="Sigma3 and sigma4 domains of RNA polymerase sigma factors"/>
    <property type="match status" value="1"/>
</dbReference>
<dbReference type="PROSITE" id="PS50943">
    <property type="entry name" value="HTH_CROC1"/>
    <property type="match status" value="1"/>
</dbReference>
<dbReference type="GO" id="GO:0030435">
    <property type="term" value="P:sporulation resulting in formation of a cellular spore"/>
    <property type="evidence" value="ECO:0007669"/>
    <property type="project" value="UniProtKB-KW"/>
</dbReference>
<dbReference type="EMBL" id="ACEC01000046">
    <property type="protein sequence ID" value="EEG30957.1"/>
    <property type="molecule type" value="Genomic_DNA"/>
</dbReference>
<dbReference type="AlphaFoldDB" id="C0EC67"/>
<comment type="caution">
    <text evidence="9">The sequence shown here is derived from an EMBL/GenBank/DDBJ whole genome shotgun (WGS) entry which is preliminary data.</text>
</comment>
<dbReference type="NCBIfam" id="NF004471">
    <property type="entry name" value="PRK05803.1"/>
    <property type="match status" value="1"/>
</dbReference>
<dbReference type="Pfam" id="PF04542">
    <property type="entry name" value="Sigma70_r2"/>
    <property type="match status" value="1"/>
</dbReference>